<evidence type="ECO:0000256" key="2">
    <source>
        <dbReference type="ARBA" id="ARBA00008133"/>
    </source>
</evidence>
<dbReference type="EC" id="4.2.1.75" evidence="3 9"/>
<sequence>MVNSRVKVLFSRKEEQLVEVYSLLPCTRFDLVGVPAITIEQVEDYYGVDQVFSNLNSYDHLVFTSQYAVTNTMMHLGRLGLSPLALQHLTTYCVGPMVSEQLKKFNLTNQLMPREYTIAALTELFPLAKRNKSSVLFPVGKSTLGILEKNLTRKGYHVVTPIVYKAEYNKRLAITIGEIEQQGPIDCIAFTSPASVAAFANALKDYNKPSVDYRAVMCAIGPRTHKACTDLGWTVQIVPREYTVQNMARAIARYFQINPKLHG</sequence>
<dbReference type="PANTHER" id="PTHR38042:SF1">
    <property type="entry name" value="UROPORPHYRINOGEN-III SYNTHASE, CHLOROPLASTIC"/>
    <property type="match status" value="1"/>
</dbReference>
<evidence type="ECO:0000313" key="11">
    <source>
        <dbReference type="EMBL" id="MDO6421250.1"/>
    </source>
</evidence>
<dbReference type="Pfam" id="PF02602">
    <property type="entry name" value="HEM4"/>
    <property type="match status" value="1"/>
</dbReference>
<evidence type="ECO:0000256" key="3">
    <source>
        <dbReference type="ARBA" id="ARBA00013109"/>
    </source>
</evidence>
<dbReference type="RefSeq" id="WP_303490560.1">
    <property type="nucleotide sequence ID" value="NZ_JAUOPB010000001.1"/>
</dbReference>
<organism evidence="11 12">
    <name type="scientific">Saccharophagus degradans</name>
    <dbReference type="NCBI Taxonomy" id="86304"/>
    <lineage>
        <taxon>Bacteria</taxon>
        <taxon>Pseudomonadati</taxon>
        <taxon>Pseudomonadota</taxon>
        <taxon>Gammaproteobacteria</taxon>
        <taxon>Cellvibrionales</taxon>
        <taxon>Cellvibrionaceae</taxon>
        <taxon>Saccharophagus</taxon>
    </lineage>
</organism>
<dbReference type="InterPro" id="IPR003754">
    <property type="entry name" value="4pyrrol_synth_uPrphyn_synth"/>
</dbReference>
<dbReference type="AlphaFoldDB" id="A0AAW7X1Q1"/>
<dbReference type="InterPro" id="IPR039793">
    <property type="entry name" value="UROS/Hem4"/>
</dbReference>
<dbReference type="GO" id="GO:0004852">
    <property type="term" value="F:uroporphyrinogen-III synthase activity"/>
    <property type="evidence" value="ECO:0007669"/>
    <property type="project" value="UniProtKB-UniRule"/>
</dbReference>
<dbReference type="GO" id="GO:0006780">
    <property type="term" value="P:uroporphyrinogen III biosynthetic process"/>
    <property type="evidence" value="ECO:0007669"/>
    <property type="project" value="UniProtKB-UniRule"/>
</dbReference>
<comment type="caution">
    <text evidence="11">The sequence shown here is derived from an EMBL/GenBank/DDBJ whole genome shotgun (WGS) entry which is preliminary data.</text>
</comment>
<protein>
    <recommendedName>
        <fullName evidence="7 9">Uroporphyrinogen-III synthase</fullName>
        <ecNumber evidence="3 9">4.2.1.75</ecNumber>
    </recommendedName>
</protein>
<comment type="function">
    <text evidence="6 9">Catalyzes cyclization of the linear tetrapyrrole, hydroxymethylbilane, to the macrocyclic uroporphyrinogen III.</text>
</comment>
<dbReference type="CDD" id="cd06578">
    <property type="entry name" value="HemD"/>
    <property type="match status" value="1"/>
</dbReference>
<proteinExistence type="inferred from homology"/>
<feature type="domain" description="Tetrapyrrole biosynthesis uroporphyrinogen III synthase" evidence="10">
    <location>
        <begin position="32"/>
        <end position="248"/>
    </location>
</feature>
<evidence type="ECO:0000256" key="7">
    <source>
        <dbReference type="ARBA" id="ARBA00040167"/>
    </source>
</evidence>
<comment type="similarity">
    <text evidence="2 9">Belongs to the uroporphyrinogen-III synthase family.</text>
</comment>
<dbReference type="Proteomes" id="UP001169760">
    <property type="component" value="Unassembled WGS sequence"/>
</dbReference>
<evidence type="ECO:0000256" key="9">
    <source>
        <dbReference type="RuleBase" id="RU366031"/>
    </source>
</evidence>
<dbReference type="Gene3D" id="3.40.50.10090">
    <property type="match status" value="2"/>
</dbReference>
<evidence type="ECO:0000259" key="10">
    <source>
        <dbReference type="Pfam" id="PF02602"/>
    </source>
</evidence>
<dbReference type="SUPFAM" id="SSF69618">
    <property type="entry name" value="HemD-like"/>
    <property type="match status" value="1"/>
</dbReference>
<evidence type="ECO:0000256" key="8">
    <source>
        <dbReference type="ARBA" id="ARBA00048617"/>
    </source>
</evidence>
<gene>
    <name evidence="11" type="ORF">Q4521_02060</name>
</gene>
<name>A0AAW7X1Q1_9GAMM</name>
<keyword evidence="5 9" id="KW-0627">Porphyrin biosynthesis</keyword>
<dbReference type="PANTHER" id="PTHR38042">
    <property type="entry name" value="UROPORPHYRINOGEN-III SYNTHASE, CHLOROPLASTIC"/>
    <property type="match status" value="1"/>
</dbReference>
<reference evidence="11" key="1">
    <citation type="submission" date="2023-07" db="EMBL/GenBank/DDBJ databases">
        <title>Genome content predicts the carbon catabolic preferences of heterotrophic bacteria.</title>
        <authorList>
            <person name="Gralka M."/>
        </authorList>
    </citation>
    <scope>NUCLEOTIDE SEQUENCE</scope>
    <source>
        <strain evidence="11">I3M17_2</strain>
    </source>
</reference>
<evidence type="ECO:0000256" key="1">
    <source>
        <dbReference type="ARBA" id="ARBA00004772"/>
    </source>
</evidence>
<evidence type="ECO:0000256" key="4">
    <source>
        <dbReference type="ARBA" id="ARBA00023239"/>
    </source>
</evidence>
<accession>A0AAW7X1Q1</accession>
<comment type="pathway">
    <text evidence="1 9">Porphyrin-containing compound metabolism; protoporphyrin-IX biosynthesis; coproporphyrinogen-III from 5-aminolevulinate: step 3/4.</text>
</comment>
<dbReference type="EMBL" id="JAUOPB010000001">
    <property type="protein sequence ID" value="MDO6421250.1"/>
    <property type="molecule type" value="Genomic_DNA"/>
</dbReference>
<evidence type="ECO:0000313" key="12">
    <source>
        <dbReference type="Proteomes" id="UP001169760"/>
    </source>
</evidence>
<keyword evidence="4 9" id="KW-0456">Lyase</keyword>
<evidence type="ECO:0000256" key="6">
    <source>
        <dbReference type="ARBA" id="ARBA00037589"/>
    </source>
</evidence>
<comment type="catalytic activity">
    <reaction evidence="8 9">
        <text>hydroxymethylbilane = uroporphyrinogen III + H2O</text>
        <dbReference type="Rhea" id="RHEA:18965"/>
        <dbReference type="ChEBI" id="CHEBI:15377"/>
        <dbReference type="ChEBI" id="CHEBI:57308"/>
        <dbReference type="ChEBI" id="CHEBI:57845"/>
        <dbReference type="EC" id="4.2.1.75"/>
    </reaction>
</comment>
<dbReference type="InterPro" id="IPR036108">
    <property type="entry name" value="4pyrrol_syn_uPrphyn_synt_sf"/>
</dbReference>
<dbReference type="GO" id="GO:0006782">
    <property type="term" value="P:protoporphyrinogen IX biosynthetic process"/>
    <property type="evidence" value="ECO:0007669"/>
    <property type="project" value="UniProtKB-UniRule"/>
</dbReference>
<evidence type="ECO:0000256" key="5">
    <source>
        <dbReference type="ARBA" id="ARBA00023244"/>
    </source>
</evidence>